<dbReference type="AlphaFoldDB" id="A0A947DAS2"/>
<protein>
    <recommendedName>
        <fullName evidence="1">Alpha-glutamyl/putrescinyl thymine pyrophosphorylase clade 3 domain-containing protein</fullName>
    </recommendedName>
</protein>
<reference evidence="2 3" key="1">
    <citation type="submission" date="2021-06" db="EMBL/GenBank/DDBJ databases">
        <authorList>
            <person name="Grouzdev D.S."/>
            <person name="Koziaeva V."/>
        </authorList>
    </citation>
    <scope>NUCLEOTIDE SEQUENCE [LARGE SCALE GENOMIC DNA]</scope>
    <source>
        <strain evidence="2 3">22</strain>
    </source>
</reference>
<accession>A0A947DAS2</accession>
<dbReference type="Pfam" id="PF18746">
    <property type="entry name" value="aGPT-Pplase3"/>
    <property type="match status" value="1"/>
</dbReference>
<sequence length="305" mass="34538">MWPSRENRRQALMQAMRQHSNHVRPLPGIGDPNACEVLATQFVASERREDYYKRLRSRAISADRADPNHPSFDAERAVVYHIQIGNVEEAAWLIFLMTHFAKPADSGWLRLRQVYGELGSGVWSWARVSAAPNRFLTWIEANWENIGGKFGNHRKYESLDPEANRSFRRVLTDYLAWIGPAGHLSFFGNAVRIAGNAPGTIFDYLYRDMAVISFGRLAKFDYLSLLARYEIVPMHPSSAYFSGATGPVRGARLLFDGNPESPTSSARLQSYVDALDIDIQVGMQVMEDALCNWQKSPTHFVHFLG</sequence>
<evidence type="ECO:0000259" key="1">
    <source>
        <dbReference type="Pfam" id="PF18746"/>
    </source>
</evidence>
<gene>
    <name evidence="2" type="ORF">KL771_13090</name>
</gene>
<evidence type="ECO:0000313" key="2">
    <source>
        <dbReference type="EMBL" id="MBT9290399.1"/>
    </source>
</evidence>
<dbReference type="Proteomes" id="UP000766595">
    <property type="component" value="Unassembled WGS sequence"/>
</dbReference>
<feature type="domain" description="Alpha-glutamyl/putrescinyl thymine pyrophosphorylase clade 3" evidence="1">
    <location>
        <begin position="35"/>
        <end position="305"/>
    </location>
</feature>
<dbReference type="RefSeq" id="WP_261969004.1">
    <property type="nucleotide sequence ID" value="NZ_JAHHZF010000006.1"/>
</dbReference>
<keyword evidence="3" id="KW-1185">Reference proteome</keyword>
<proteinExistence type="predicted"/>
<name>A0A947DAS2_9HYPH</name>
<organism evidence="2 3">
    <name type="scientific">Prosthecodimorpha staleyi</name>
    <dbReference type="NCBI Taxonomy" id="2840188"/>
    <lineage>
        <taxon>Bacteria</taxon>
        <taxon>Pseudomonadati</taxon>
        <taxon>Pseudomonadota</taxon>
        <taxon>Alphaproteobacteria</taxon>
        <taxon>Hyphomicrobiales</taxon>
        <taxon>Ancalomicrobiaceae</taxon>
        <taxon>Prosthecodimorpha</taxon>
    </lineage>
</organism>
<comment type="caution">
    <text evidence="2">The sequence shown here is derived from an EMBL/GenBank/DDBJ whole genome shotgun (WGS) entry which is preliminary data.</text>
</comment>
<dbReference type="InterPro" id="IPR041271">
    <property type="entry name" value="AGPT-Pplase3"/>
</dbReference>
<evidence type="ECO:0000313" key="3">
    <source>
        <dbReference type="Proteomes" id="UP000766595"/>
    </source>
</evidence>
<dbReference type="EMBL" id="JAHHZF010000006">
    <property type="protein sequence ID" value="MBT9290399.1"/>
    <property type="molecule type" value="Genomic_DNA"/>
</dbReference>